<gene>
    <name evidence="1" type="ORF">C8D99_104130</name>
</gene>
<protein>
    <submittedName>
        <fullName evidence="1">Uncharacterized protein</fullName>
    </submittedName>
</protein>
<name>A0A4R8MDJ4_9BACT</name>
<proteinExistence type="predicted"/>
<comment type="caution">
    <text evidence="1">The sequence shown here is derived from an EMBL/GenBank/DDBJ whole genome shotgun (WGS) entry which is preliminary data.</text>
</comment>
<evidence type="ECO:0000313" key="2">
    <source>
        <dbReference type="Proteomes" id="UP000295066"/>
    </source>
</evidence>
<accession>A0A4R8MDJ4</accession>
<dbReference type="RefSeq" id="WP_133956951.1">
    <property type="nucleotide sequence ID" value="NZ_SORI01000004.1"/>
</dbReference>
<dbReference type="EMBL" id="SORI01000004">
    <property type="protein sequence ID" value="TDY61886.1"/>
    <property type="molecule type" value="Genomic_DNA"/>
</dbReference>
<dbReference type="AlphaFoldDB" id="A0A4R8MDJ4"/>
<keyword evidence="2" id="KW-1185">Reference proteome</keyword>
<organism evidence="1 2">
    <name type="scientific">Aminivibrio pyruvatiphilus</name>
    <dbReference type="NCBI Taxonomy" id="1005740"/>
    <lineage>
        <taxon>Bacteria</taxon>
        <taxon>Thermotogati</taxon>
        <taxon>Synergistota</taxon>
        <taxon>Synergistia</taxon>
        <taxon>Synergistales</taxon>
        <taxon>Aminobacteriaceae</taxon>
        <taxon>Aminivibrio</taxon>
    </lineage>
</organism>
<reference evidence="1 2" key="1">
    <citation type="submission" date="2019-03" db="EMBL/GenBank/DDBJ databases">
        <title>Genomic Encyclopedia of Type Strains, Phase IV (KMG-IV): sequencing the most valuable type-strain genomes for metagenomic binning, comparative biology and taxonomic classification.</title>
        <authorList>
            <person name="Goeker M."/>
        </authorList>
    </citation>
    <scope>NUCLEOTIDE SEQUENCE [LARGE SCALE GENOMIC DNA]</scope>
    <source>
        <strain evidence="1 2">DSM 25964</strain>
    </source>
</reference>
<sequence>MSLGVSANTNESRFKKWLFSKKLSDPNQVMKHLYSIPRFMKIEFDFIHLSPSLMKNKVREVISSPEFRSMPTLEQFAIIDALRLYEKFCSEEGSELESRYDSAKRGTLSADSLSTAECREKMVSQSLETLLQEDKYRPLLDAFKIDGITTLEQIRNISILQYMNRKNIYPLKERLEILNSIKKRFPNEPSSKEVQFILAPKDAFVQKNAGLVVMDLASEEILSEVAPVRSVVSNRSFPVESWSDVLLCVCSAAIQKSPERIGKLADTPIVRGECPLISRNKNAFRFSKEFADGFFVNADPDVRNVVRSAQSICLHTGIPIQEVQIYVRPKFSLGMRTCSSNSEVSLSRNRDDILNDTTASYHLSEHILDFIKGYGVQGASLQEICSNLQCTRAVASELIASEILIVEIGREKYVHRSAIVDADKIADGLHRILERLFERFDGYVSARLLYNAVRVELMIPLNDNGFDDIVSVYLLAKHFFSKEQYRGHSFVFSNGTHIWYKEPSYPKTMKGLAIHFARMAKNIVSGEECDEFLKRLGFNVPNFKQTVMGIGREGTFLQYDRNHYLLDEFLQINEQWIKHISGCLSRIFDGNKFIILRDIRKEWYSSLPELPFRLEWTALLLQEVLRFHQDIGYRSIPALSGQRTDTLHAALVPLQSEIATFADVVSALLQERREPRKRVSAEDLRQFLKQNGVLEGNELVGSMHKALDDFRFAWSKDMRTVLLNAGV</sequence>
<dbReference type="Proteomes" id="UP000295066">
    <property type="component" value="Unassembled WGS sequence"/>
</dbReference>
<evidence type="ECO:0000313" key="1">
    <source>
        <dbReference type="EMBL" id="TDY61886.1"/>
    </source>
</evidence>